<dbReference type="Gene3D" id="3.30.70.330">
    <property type="match status" value="2"/>
</dbReference>
<feature type="domain" description="RRM" evidence="4">
    <location>
        <begin position="4"/>
        <end position="74"/>
    </location>
</feature>
<dbReference type="InterPro" id="IPR035979">
    <property type="entry name" value="RBD_domain_sf"/>
</dbReference>
<evidence type="ECO:0000313" key="5">
    <source>
        <dbReference type="Proteomes" id="UP000887575"/>
    </source>
</evidence>
<dbReference type="SMART" id="SM00360">
    <property type="entry name" value="RRM"/>
    <property type="match status" value="2"/>
</dbReference>
<keyword evidence="1 2" id="KW-0694">RNA-binding</keyword>
<feature type="region of interest" description="Disordered" evidence="3">
    <location>
        <begin position="228"/>
        <end position="301"/>
    </location>
</feature>
<reference evidence="6" key="1">
    <citation type="submission" date="2024-02" db="UniProtKB">
        <authorList>
            <consortium name="WormBaseParasite"/>
        </authorList>
    </citation>
    <scope>IDENTIFICATION</scope>
</reference>
<accession>A0AAF3EW95</accession>
<dbReference type="GO" id="GO:0005737">
    <property type="term" value="C:cytoplasm"/>
    <property type="evidence" value="ECO:0007669"/>
    <property type="project" value="TreeGrafter"/>
</dbReference>
<feature type="domain" description="RRM" evidence="4">
    <location>
        <begin position="151"/>
        <end position="231"/>
    </location>
</feature>
<dbReference type="WBParaSite" id="MBELARI_LOCUS18473">
    <property type="protein sequence ID" value="MBELARI_LOCUS18473"/>
    <property type="gene ID" value="MBELARI_LOCUS18473"/>
</dbReference>
<feature type="compositionally biased region" description="Basic and acidic residues" evidence="3">
    <location>
        <begin position="76"/>
        <end position="104"/>
    </location>
</feature>
<dbReference type="InterPro" id="IPR000504">
    <property type="entry name" value="RRM_dom"/>
</dbReference>
<feature type="region of interest" description="Disordered" evidence="3">
    <location>
        <begin position="76"/>
        <end position="119"/>
    </location>
</feature>
<dbReference type="PANTHER" id="PTHR23003">
    <property type="entry name" value="RNA RECOGNITION MOTIF RRM DOMAIN CONTAINING PROTEIN"/>
    <property type="match status" value="1"/>
</dbReference>
<name>A0AAF3EW95_9BILA</name>
<protein>
    <submittedName>
        <fullName evidence="6">RRM domain-containing protein</fullName>
    </submittedName>
</protein>
<dbReference type="Pfam" id="PF00076">
    <property type="entry name" value="RRM_1"/>
    <property type="match status" value="2"/>
</dbReference>
<sequence length="301" mass="34009">MSQSRVFIGHLSSRASERDVEHFFRGYGRIRDIVLKNGFGFVQFDDDRDADDAIYELNGKDLAGERVILEFSRRGPRERDRGYGDRDRSGGRHGGRDSGRDHGRGGRQGGRFGPPTQTRHRMLVENLSTGSEGIHAIRSLASCDEDSKILLVFFVRSFSEGGGLQLAGGYQTDLKDMMRNAGEVTYADAHKTRRNEAIVCFASRDDLLRAIEKYQGKDLNGREIKLIDDSEKRSRSRSKSKSRSRSRSRSPRSASRSGSRSRSRSRSKSDSRDRKSRSRSGSPAKKEKEESRSRSRSHSRD</sequence>
<dbReference type="SUPFAM" id="SSF54928">
    <property type="entry name" value="RNA-binding domain, RBD"/>
    <property type="match status" value="2"/>
</dbReference>
<dbReference type="InterPro" id="IPR050374">
    <property type="entry name" value="RRT5_SRSF_SR"/>
</dbReference>
<feature type="compositionally biased region" description="Basic and acidic residues" evidence="3">
    <location>
        <begin position="284"/>
        <end position="301"/>
    </location>
</feature>
<evidence type="ECO:0000313" key="6">
    <source>
        <dbReference type="WBParaSite" id="MBELARI_LOCUS18473"/>
    </source>
</evidence>
<dbReference type="GO" id="GO:0003729">
    <property type="term" value="F:mRNA binding"/>
    <property type="evidence" value="ECO:0007669"/>
    <property type="project" value="TreeGrafter"/>
</dbReference>
<dbReference type="AlphaFoldDB" id="A0AAF3EW95"/>
<evidence type="ECO:0000256" key="1">
    <source>
        <dbReference type="ARBA" id="ARBA00022884"/>
    </source>
</evidence>
<dbReference type="GO" id="GO:0005634">
    <property type="term" value="C:nucleus"/>
    <property type="evidence" value="ECO:0007669"/>
    <property type="project" value="TreeGrafter"/>
</dbReference>
<evidence type="ECO:0000256" key="2">
    <source>
        <dbReference type="PROSITE-ProRule" id="PRU00176"/>
    </source>
</evidence>
<feature type="compositionally biased region" description="Basic residues" evidence="3">
    <location>
        <begin position="234"/>
        <end position="250"/>
    </location>
</feature>
<proteinExistence type="predicted"/>
<dbReference type="PANTHER" id="PTHR23003:SF51">
    <property type="entry name" value="SERINE-ARGININE PROTEIN 55"/>
    <property type="match status" value="1"/>
</dbReference>
<keyword evidence="5" id="KW-1185">Reference proteome</keyword>
<evidence type="ECO:0000256" key="3">
    <source>
        <dbReference type="SAM" id="MobiDB-lite"/>
    </source>
</evidence>
<organism evidence="5 6">
    <name type="scientific">Mesorhabditis belari</name>
    <dbReference type="NCBI Taxonomy" id="2138241"/>
    <lineage>
        <taxon>Eukaryota</taxon>
        <taxon>Metazoa</taxon>
        <taxon>Ecdysozoa</taxon>
        <taxon>Nematoda</taxon>
        <taxon>Chromadorea</taxon>
        <taxon>Rhabditida</taxon>
        <taxon>Rhabditina</taxon>
        <taxon>Rhabditomorpha</taxon>
        <taxon>Rhabditoidea</taxon>
        <taxon>Rhabditidae</taxon>
        <taxon>Mesorhabditinae</taxon>
        <taxon>Mesorhabditis</taxon>
    </lineage>
</organism>
<dbReference type="PROSITE" id="PS50102">
    <property type="entry name" value="RRM"/>
    <property type="match status" value="2"/>
</dbReference>
<dbReference type="InterPro" id="IPR012677">
    <property type="entry name" value="Nucleotide-bd_a/b_plait_sf"/>
</dbReference>
<dbReference type="Proteomes" id="UP000887575">
    <property type="component" value="Unassembled WGS sequence"/>
</dbReference>
<evidence type="ECO:0000259" key="4">
    <source>
        <dbReference type="PROSITE" id="PS50102"/>
    </source>
</evidence>